<proteinExistence type="predicted"/>
<dbReference type="EMBL" id="JABFUD020000019">
    <property type="protein sequence ID" value="KAI5065717.1"/>
    <property type="molecule type" value="Genomic_DNA"/>
</dbReference>
<feature type="non-terminal residue" evidence="1">
    <location>
        <position position="181"/>
    </location>
</feature>
<sequence>MRQAMNACHLIERPLVRRRECLHNEESRQEHIPPHVRSIQDFLCHLAASRLERVWVEKVQQVLTHYGLRHIHHLISSSSSTTDLAGQLISVHDGVTASSLAPFPPPLRSAGPIPSSLKDLRLLNLYSMREAPQSLWQFPLRTHPFLFLLHQLLIAIFITITNSRELGWNEMVLERQERERA</sequence>
<name>A0A9D4UDG3_ADICA</name>
<dbReference type="AlphaFoldDB" id="A0A9D4UDG3"/>
<reference evidence="1" key="1">
    <citation type="submission" date="2021-01" db="EMBL/GenBank/DDBJ databases">
        <title>Adiantum capillus-veneris genome.</title>
        <authorList>
            <person name="Fang Y."/>
            <person name="Liao Q."/>
        </authorList>
    </citation>
    <scope>NUCLEOTIDE SEQUENCE</scope>
    <source>
        <strain evidence="1">H3</strain>
        <tissue evidence="1">Leaf</tissue>
    </source>
</reference>
<evidence type="ECO:0000313" key="1">
    <source>
        <dbReference type="EMBL" id="KAI5065717.1"/>
    </source>
</evidence>
<dbReference type="Proteomes" id="UP000886520">
    <property type="component" value="Chromosome 19"/>
</dbReference>
<comment type="caution">
    <text evidence="1">The sequence shown here is derived from an EMBL/GenBank/DDBJ whole genome shotgun (WGS) entry which is preliminary data.</text>
</comment>
<organism evidence="1 2">
    <name type="scientific">Adiantum capillus-veneris</name>
    <name type="common">Maidenhair fern</name>
    <dbReference type="NCBI Taxonomy" id="13818"/>
    <lineage>
        <taxon>Eukaryota</taxon>
        <taxon>Viridiplantae</taxon>
        <taxon>Streptophyta</taxon>
        <taxon>Embryophyta</taxon>
        <taxon>Tracheophyta</taxon>
        <taxon>Polypodiopsida</taxon>
        <taxon>Polypodiidae</taxon>
        <taxon>Polypodiales</taxon>
        <taxon>Pteridineae</taxon>
        <taxon>Pteridaceae</taxon>
        <taxon>Vittarioideae</taxon>
        <taxon>Adiantum</taxon>
    </lineage>
</organism>
<evidence type="ECO:0000313" key="2">
    <source>
        <dbReference type="Proteomes" id="UP000886520"/>
    </source>
</evidence>
<gene>
    <name evidence="1" type="ORF">GOP47_0020412</name>
</gene>
<protein>
    <submittedName>
        <fullName evidence="1">Uncharacterized protein</fullName>
    </submittedName>
</protein>
<keyword evidence="2" id="KW-1185">Reference proteome</keyword>
<accession>A0A9D4UDG3</accession>